<organism evidence="1 2">
    <name type="scientific">Nostoc favosum CHAB5714</name>
    <dbReference type="NCBI Taxonomy" id="2780399"/>
    <lineage>
        <taxon>Bacteria</taxon>
        <taxon>Bacillati</taxon>
        <taxon>Cyanobacteriota</taxon>
        <taxon>Cyanophyceae</taxon>
        <taxon>Nostocales</taxon>
        <taxon>Nostocaceae</taxon>
        <taxon>Nostoc</taxon>
        <taxon>Nostoc favosum</taxon>
    </lineage>
</organism>
<gene>
    <name evidence="1" type="ORF">LC586_20415</name>
</gene>
<dbReference type="EMBL" id="JAIVFQ010000032">
    <property type="protein sequence ID" value="MCC5601505.1"/>
    <property type="molecule type" value="Genomic_DNA"/>
</dbReference>
<dbReference type="Gene3D" id="3.40.1350.10">
    <property type="match status" value="1"/>
</dbReference>
<accession>A0ABS8IBA3</accession>
<dbReference type="Proteomes" id="UP001199525">
    <property type="component" value="Unassembled WGS sequence"/>
</dbReference>
<dbReference type="InterPro" id="IPR011335">
    <property type="entry name" value="Restrct_endonuc-II-like"/>
</dbReference>
<dbReference type="RefSeq" id="WP_229486519.1">
    <property type="nucleotide sequence ID" value="NZ_JAIVFQ010000032.1"/>
</dbReference>
<keyword evidence="2" id="KW-1185">Reference proteome</keyword>
<reference evidence="1 2" key="1">
    <citation type="journal article" date="2021" name="Microorganisms">
        <title>Genome Evolution of Filamentous Cyanobacterium Nostoc Species: From Facultative Symbiosis to Free Living.</title>
        <authorList>
            <person name="Huo D."/>
            <person name="Li H."/>
            <person name="Cai F."/>
            <person name="Guo X."/>
            <person name="Qiao Z."/>
            <person name="Wang W."/>
            <person name="Yu G."/>
            <person name="Li R."/>
        </authorList>
    </citation>
    <scope>NUCLEOTIDE SEQUENCE [LARGE SCALE GENOMIC DNA]</scope>
    <source>
        <strain evidence="1 2">CHAB 5714</strain>
    </source>
</reference>
<comment type="caution">
    <text evidence="1">The sequence shown here is derived from an EMBL/GenBank/DDBJ whole genome shotgun (WGS) entry which is preliminary data.</text>
</comment>
<dbReference type="CDD" id="cd22366">
    <property type="entry name" value="XisH-like"/>
    <property type="match status" value="1"/>
</dbReference>
<name>A0ABS8IBA3_9NOSO</name>
<protein>
    <submittedName>
        <fullName evidence="1">XisH family protein</fullName>
    </submittedName>
</protein>
<proteinExistence type="predicted"/>
<dbReference type="Pfam" id="PF08814">
    <property type="entry name" value="XisH"/>
    <property type="match status" value="1"/>
</dbReference>
<evidence type="ECO:0000313" key="2">
    <source>
        <dbReference type="Proteomes" id="UP001199525"/>
    </source>
</evidence>
<sequence>MPARDIYHNAVKNALIKEGWIITDDPLHLKWGQKDMYVDLGAKQLLAAEQGSKKIAVEIKSFVSPSEMADLKDAIGGFIMYRAVIDRLEPKRILYLAVRDSVFTALFEEPIGTLLIETENLKLLVFNPETEKIIQWIP</sequence>
<dbReference type="InterPro" id="IPR011856">
    <property type="entry name" value="tRNA_endonuc-like_dom_sf"/>
</dbReference>
<evidence type="ECO:0000313" key="1">
    <source>
        <dbReference type="EMBL" id="MCC5601505.1"/>
    </source>
</evidence>
<dbReference type="SUPFAM" id="SSF52980">
    <property type="entry name" value="Restriction endonuclease-like"/>
    <property type="match status" value="1"/>
</dbReference>
<dbReference type="InterPro" id="IPR014919">
    <property type="entry name" value="XisH"/>
</dbReference>